<keyword evidence="1" id="KW-0261">Viral envelope protein</keyword>
<gene>
    <name evidence="1" type="primary">env</name>
</gene>
<proteinExistence type="predicted"/>
<sequence length="68" mass="7562">FQLNHCYMAVSQMKRNDSHCKYSQTIDQTILVHSCRPETSFGQPGPSNKTKLTKSNSLSTVFKGTPGV</sequence>
<accession>Q3LWX7</accession>
<name>Q3LWX7_HV1</name>
<reference evidence="1" key="1">
    <citation type="journal article" date="2008" name="AIDS Res. Hum. Retroviruses">
        <title>HIV type 1 genetic diversity in Moyale, Mandera, and Turkana based on env-C2-V3 sequences.</title>
        <authorList>
            <person name="Khamadi S.A."/>
            <person name="Lihana R.W."/>
            <person name="Mwaniki D.L."/>
            <person name="Kinyua J."/>
            <person name="Lagat N."/>
            <person name="Carter J.Y."/>
            <person name="Ichimura H."/>
            <person name="Oishi I."/>
            <person name="Okoth F.A."/>
            <person name="Ochieng W."/>
        </authorList>
    </citation>
    <scope>NUCLEOTIDE SEQUENCE</scope>
    <source>
        <strain evidence="1">MADH004</strain>
    </source>
</reference>
<organism evidence="1">
    <name type="scientific">Human immunodeficiency virus type 1</name>
    <name type="common">HIV-1</name>
    <dbReference type="NCBI Taxonomy" id="11676"/>
    <lineage>
        <taxon>Viruses</taxon>
        <taxon>Riboviria</taxon>
        <taxon>Pararnavirae</taxon>
        <taxon>Artverviricota</taxon>
        <taxon>Revtraviricetes</taxon>
        <taxon>Ortervirales</taxon>
        <taxon>Retroviridae</taxon>
        <taxon>Orthoretrovirinae</taxon>
        <taxon>Lentivirus</taxon>
        <taxon>Lentivirus humimdef1</taxon>
    </lineage>
</organism>
<keyword evidence="1" id="KW-0946">Virion</keyword>
<protein>
    <submittedName>
        <fullName evidence="1">Envelope glycoprotein</fullName>
    </submittedName>
</protein>
<dbReference type="GO" id="GO:0019031">
    <property type="term" value="C:viral envelope"/>
    <property type="evidence" value="ECO:0007669"/>
    <property type="project" value="UniProtKB-KW"/>
</dbReference>
<organismHost>
    <name type="scientific">Homo sapiens</name>
    <name type="common">Human</name>
    <dbReference type="NCBI Taxonomy" id="9606"/>
</organismHost>
<evidence type="ECO:0000313" key="1">
    <source>
        <dbReference type="EMBL" id="ABA08355.1"/>
    </source>
</evidence>
<feature type="non-terminal residue" evidence="1">
    <location>
        <position position="1"/>
    </location>
</feature>
<dbReference type="EMBL" id="DQ155268">
    <property type="protein sequence ID" value="ABA08355.1"/>
    <property type="molecule type" value="Genomic_DNA"/>
</dbReference>
<feature type="non-terminal residue" evidence="1">
    <location>
        <position position="68"/>
    </location>
</feature>